<evidence type="ECO:0000256" key="1">
    <source>
        <dbReference type="SAM" id="MobiDB-lite"/>
    </source>
</evidence>
<dbReference type="PANTHER" id="PTHR47469:SF2">
    <property type="entry name" value="OS06G0597600 PROTEIN"/>
    <property type="match status" value="1"/>
</dbReference>
<proteinExistence type="predicted"/>
<dbReference type="InterPro" id="IPR054707">
    <property type="entry name" value="DhpH_subs-bd"/>
</dbReference>
<dbReference type="InterPro" id="IPR036188">
    <property type="entry name" value="FAD/NAD-bd_sf"/>
</dbReference>
<dbReference type="SUPFAM" id="SSF51905">
    <property type="entry name" value="FAD/NAD(P)-binding domain"/>
    <property type="match status" value="1"/>
</dbReference>
<dbReference type="PRINTS" id="PR00420">
    <property type="entry name" value="RNGMNOXGNASE"/>
</dbReference>
<dbReference type="SUPFAM" id="SSF54373">
    <property type="entry name" value="FAD-linked reductases, C-terminal domain"/>
    <property type="match status" value="1"/>
</dbReference>
<gene>
    <name evidence="3" type="ORF">NDI56_14090</name>
</gene>
<dbReference type="Pfam" id="PF22607">
    <property type="entry name" value="FAD_binding-like"/>
    <property type="match status" value="1"/>
</dbReference>
<dbReference type="EMBL" id="JAMQON010000004">
    <property type="protein sequence ID" value="MDS0260532.1"/>
    <property type="molecule type" value="Genomic_DNA"/>
</dbReference>
<organism evidence="3 4">
    <name type="scientific">Haloarcula saliterrae</name>
    <dbReference type="NCBI Taxonomy" id="2950534"/>
    <lineage>
        <taxon>Archaea</taxon>
        <taxon>Methanobacteriati</taxon>
        <taxon>Methanobacteriota</taxon>
        <taxon>Stenosarchaea group</taxon>
        <taxon>Halobacteria</taxon>
        <taxon>Halobacteriales</taxon>
        <taxon>Haloarculaceae</taxon>
        <taxon>Haloarcula</taxon>
    </lineage>
</organism>
<accession>A0ABU2FE41</accession>
<evidence type="ECO:0000313" key="3">
    <source>
        <dbReference type="EMBL" id="MDS0260532.1"/>
    </source>
</evidence>
<feature type="region of interest" description="Disordered" evidence="1">
    <location>
        <begin position="69"/>
        <end position="92"/>
    </location>
</feature>
<dbReference type="InterPro" id="IPR053212">
    <property type="entry name" value="DHP_3-monooxygenase"/>
</dbReference>
<name>A0ABU2FE41_9EURY</name>
<feature type="compositionally biased region" description="Polar residues" evidence="1">
    <location>
        <begin position="69"/>
        <end position="87"/>
    </location>
</feature>
<keyword evidence="4" id="KW-1185">Reference proteome</keyword>
<dbReference type="RefSeq" id="WP_310920241.1">
    <property type="nucleotide sequence ID" value="NZ_JAMQON010000004.1"/>
</dbReference>
<evidence type="ECO:0000313" key="4">
    <source>
        <dbReference type="Proteomes" id="UP001259659"/>
    </source>
</evidence>
<dbReference type="Proteomes" id="UP001259659">
    <property type="component" value="Unassembled WGS sequence"/>
</dbReference>
<protein>
    <submittedName>
        <fullName evidence="3">FAD binding domain-containing protein</fullName>
    </submittedName>
</protein>
<dbReference type="PANTHER" id="PTHR47469">
    <property type="entry name" value="MONOOXYGENASE-LIKE"/>
    <property type="match status" value="1"/>
</dbReference>
<evidence type="ECO:0000259" key="2">
    <source>
        <dbReference type="Pfam" id="PF22607"/>
    </source>
</evidence>
<dbReference type="NCBIfam" id="NF005566">
    <property type="entry name" value="PRK07236.1"/>
    <property type="match status" value="1"/>
</dbReference>
<feature type="domain" description="2,6-dihydroxypyridine 3-monooxygenase substrate binding" evidence="2">
    <location>
        <begin position="172"/>
        <end position="299"/>
    </location>
</feature>
<sequence>MSHERAEQSPTELEVLISGGSMGGLATGIALADLGHTPTIYERTTGELKSRGGGIVAQQNIRQFLTQHTDVSPESITTSSSERQYLAQSGEIEHSRPEAMVFTSWDALYRALRNAFPEEDYHMGEEVVEVTSETATATFEDGSERTADVLVSAEGGQSSTRKQLFPDVTPAFADYVAWRGVIPESELSSSVRDEFDDRFVFYQGTDQLILAYFIPGPEGSTTPGERRLNWVWYDRLDSVDRSAIFTDTMGTERRFTVPPGKLRDPIRTDQLERAVETLPSVFQTVVTETPEMFVQAIYDLRVPEMVVDRVCLLGDSAFVARPHTAAGTAKAVGDAVTLAETLSQHESLEEALTSCNQTRSAYGVQIVSRGKQMGDDRLNLGS</sequence>
<dbReference type="Gene3D" id="3.50.50.60">
    <property type="entry name" value="FAD/NAD(P)-binding domain"/>
    <property type="match status" value="2"/>
</dbReference>
<reference evidence="3 4" key="1">
    <citation type="submission" date="2022-06" db="EMBL/GenBank/DDBJ databases">
        <title>Haloarcula sp. a new haloarchaeum isolate from saline soil.</title>
        <authorList>
            <person name="Strakova D."/>
            <person name="Galisteo C."/>
            <person name="Sanchez-Porro C."/>
            <person name="Ventosa A."/>
        </authorList>
    </citation>
    <scope>NUCLEOTIDE SEQUENCE [LARGE SCALE GENOMIC DNA]</scope>
    <source>
        <strain evidence="3 4">S1CR25-12</strain>
    </source>
</reference>
<comment type="caution">
    <text evidence="3">The sequence shown here is derived from an EMBL/GenBank/DDBJ whole genome shotgun (WGS) entry which is preliminary data.</text>
</comment>